<proteinExistence type="predicted"/>
<keyword evidence="4" id="KW-0997">Cell inner membrane</keyword>
<feature type="region of interest" description="Disordered" evidence="8">
    <location>
        <begin position="1"/>
        <end position="23"/>
    </location>
</feature>
<evidence type="ECO:0000256" key="3">
    <source>
        <dbReference type="ARBA" id="ARBA00022475"/>
    </source>
</evidence>
<evidence type="ECO:0000256" key="6">
    <source>
        <dbReference type="ARBA" id="ARBA00022989"/>
    </source>
</evidence>
<keyword evidence="2" id="KW-0813">Transport</keyword>
<keyword evidence="11" id="KW-1185">Reference proteome</keyword>
<evidence type="ECO:0000256" key="4">
    <source>
        <dbReference type="ARBA" id="ARBA00022519"/>
    </source>
</evidence>
<dbReference type="Pfam" id="PF02653">
    <property type="entry name" value="BPD_transp_2"/>
    <property type="match status" value="1"/>
</dbReference>
<dbReference type="PANTHER" id="PTHR32196:SF21">
    <property type="entry name" value="ABC TRANSPORTER PERMEASE PROTEIN YPHD-RELATED"/>
    <property type="match status" value="1"/>
</dbReference>
<comment type="subcellular location">
    <subcellularLocation>
        <location evidence="1">Cell membrane</location>
        <topology evidence="1">Multi-pass membrane protein</topology>
    </subcellularLocation>
</comment>
<dbReference type="GO" id="GO:0005886">
    <property type="term" value="C:plasma membrane"/>
    <property type="evidence" value="ECO:0007669"/>
    <property type="project" value="UniProtKB-SubCell"/>
</dbReference>
<keyword evidence="5 9" id="KW-0812">Transmembrane</keyword>
<evidence type="ECO:0000313" key="10">
    <source>
        <dbReference type="EMBL" id="MTD12553.1"/>
    </source>
</evidence>
<evidence type="ECO:0000313" key="11">
    <source>
        <dbReference type="Proteomes" id="UP000460221"/>
    </source>
</evidence>
<dbReference type="InterPro" id="IPR001851">
    <property type="entry name" value="ABC_transp_permease"/>
</dbReference>
<feature type="transmembrane region" description="Helical" evidence="9">
    <location>
        <begin position="244"/>
        <end position="264"/>
    </location>
</feature>
<organism evidence="10 11">
    <name type="scientific">Nakamurella alba</name>
    <dbReference type="NCBI Taxonomy" id="2665158"/>
    <lineage>
        <taxon>Bacteria</taxon>
        <taxon>Bacillati</taxon>
        <taxon>Actinomycetota</taxon>
        <taxon>Actinomycetes</taxon>
        <taxon>Nakamurellales</taxon>
        <taxon>Nakamurellaceae</taxon>
        <taxon>Nakamurella</taxon>
    </lineage>
</organism>
<evidence type="ECO:0000256" key="8">
    <source>
        <dbReference type="SAM" id="MobiDB-lite"/>
    </source>
</evidence>
<name>A0A7K1FGZ2_9ACTN</name>
<dbReference type="GO" id="GO:0022857">
    <property type="term" value="F:transmembrane transporter activity"/>
    <property type="evidence" value="ECO:0007669"/>
    <property type="project" value="InterPro"/>
</dbReference>
<feature type="transmembrane region" description="Helical" evidence="9">
    <location>
        <begin position="295"/>
        <end position="314"/>
    </location>
</feature>
<reference evidence="10 11" key="1">
    <citation type="submission" date="2019-11" db="EMBL/GenBank/DDBJ databases">
        <authorList>
            <person name="Jiang L.-Q."/>
        </authorList>
    </citation>
    <scope>NUCLEOTIDE SEQUENCE [LARGE SCALE GENOMIC DNA]</scope>
    <source>
        <strain evidence="10 11">YIM 132087</strain>
    </source>
</reference>
<dbReference type="Proteomes" id="UP000460221">
    <property type="component" value="Unassembled WGS sequence"/>
</dbReference>
<dbReference type="CDD" id="cd06579">
    <property type="entry name" value="TM_PBP1_transp_AraH_like"/>
    <property type="match status" value="1"/>
</dbReference>
<sequence length="341" mass="34858">MTSTHHPPAPARPPSDDRASMPAGSRTGDGWFHVVSPRRVGALYLLVVACIVFSFTASATFPTSATVQQVLNTSATSALAALALVVPLAAGVFDLSIGYVMSLSGVLVAYLLVHTDWPTWVCVVTALVAALVVGVVNAVAVVVLGINSLIATLATGALLQAVITAITDDASITAPQLLGGFADIAQKDIGGYTLPILYAVLIAVVIWVFLSHTAGGRRTYATGFNLEAARLAGARTSRLRFGSLLVSSTIAGFAGIVVASNIGAGTPTAGTAYLLPAFAAAFLGATQLTPGRFNAWGTLLATVLLQTGIIGLSLSGAPTWTQGVFTGIVLLAALAFTVRRN</sequence>
<feature type="transmembrane region" description="Helical" evidence="9">
    <location>
        <begin position="41"/>
        <end position="61"/>
    </location>
</feature>
<dbReference type="AlphaFoldDB" id="A0A7K1FGZ2"/>
<evidence type="ECO:0000256" key="2">
    <source>
        <dbReference type="ARBA" id="ARBA00022448"/>
    </source>
</evidence>
<dbReference type="PANTHER" id="PTHR32196">
    <property type="entry name" value="ABC TRANSPORTER PERMEASE PROTEIN YPHD-RELATED-RELATED"/>
    <property type="match status" value="1"/>
</dbReference>
<feature type="transmembrane region" description="Helical" evidence="9">
    <location>
        <begin position="189"/>
        <end position="210"/>
    </location>
</feature>
<feature type="transmembrane region" description="Helical" evidence="9">
    <location>
        <begin position="270"/>
        <end position="288"/>
    </location>
</feature>
<feature type="transmembrane region" description="Helical" evidence="9">
    <location>
        <begin position="70"/>
        <end position="90"/>
    </location>
</feature>
<feature type="transmembrane region" description="Helical" evidence="9">
    <location>
        <begin position="120"/>
        <end position="146"/>
    </location>
</feature>
<evidence type="ECO:0000256" key="9">
    <source>
        <dbReference type="SAM" id="Phobius"/>
    </source>
</evidence>
<keyword evidence="3" id="KW-1003">Cell membrane</keyword>
<keyword evidence="6 9" id="KW-1133">Transmembrane helix</keyword>
<feature type="transmembrane region" description="Helical" evidence="9">
    <location>
        <begin position="320"/>
        <end position="338"/>
    </location>
</feature>
<dbReference type="EMBL" id="WLYK01000001">
    <property type="protein sequence ID" value="MTD12553.1"/>
    <property type="molecule type" value="Genomic_DNA"/>
</dbReference>
<evidence type="ECO:0000256" key="7">
    <source>
        <dbReference type="ARBA" id="ARBA00023136"/>
    </source>
</evidence>
<protein>
    <submittedName>
        <fullName evidence="10">ABC transporter permease</fullName>
    </submittedName>
</protein>
<gene>
    <name evidence="10" type="ORF">GIS00_01160</name>
</gene>
<evidence type="ECO:0000256" key="5">
    <source>
        <dbReference type="ARBA" id="ARBA00022692"/>
    </source>
</evidence>
<comment type="caution">
    <text evidence="10">The sequence shown here is derived from an EMBL/GenBank/DDBJ whole genome shotgun (WGS) entry which is preliminary data.</text>
</comment>
<keyword evidence="7 9" id="KW-0472">Membrane</keyword>
<accession>A0A7K1FGZ2</accession>
<evidence type="ECO:0000256" key="1">
    <source>
        <dbReference type="ARBA" id="ARBA00004651"/>
    </source>
</evidence>